<evidence type="ECO:0000256" key="1">
    <source>
        <dbReference type="SAM" id="Phobius"/>
    </source>
</evidence>
<evidence type="ECO:0000313" key="2">
    <source>
        <dbReference type="EMBL" id="MBS3019422.1"/>
    </source>
</evidence>
<feature type="transmembrane region" description="Helical" evidence="1">
    <location>
        <begin position="250"/>
        <end position="268"/>
    </location>
</feature>
<feature type="transmembrane region" description="Helical" evidence="1">
    <location>
        <begin position="178"/>
        <end position="198"/>
    </location>
</feature>
<feature type="transmembrane region" description="Helical" evidence="1">
    <location>
        <begin position="400"/>
        <end position="419"/>
    </location>
</feature>
<accession>A0ABS5LSF6</accession>
<feature type="transmembrane region" description="Helical" evidence="1">
    <location>
        <begin position="144"/>
        <end position="166"/>
    </location>
</feature>
<feature type="transmembrane region" description="Helical" evidence="1">
    <location>
        <begin position="37"/>
        <end position="55"/>
    </location>
</feature>
<dbReference type="RefSeq" id="WP_211457153.1">
    <property type="nucleotide sequence ID" value="NZ_JAANES010000002.1"/>
</dbReference>
<feature type="transmembrane region" description="Helical" evidence="1">
    <location>
        <begin position="373"/>
        <end position="394"/>
    </location>
</feature>
<gene>
    <name evidence="2" type="ORF">DJFAAGMI_02165</name>
</gene>
<protein>
    <recommendedName>
        <fullName evidence="4">Oligosaccharide repeat unit polymerase</fullName>
    </recommendedName>
</protein>
<sequence>MESKTILIRANYSGGTIIFLLLPIFFIFLLSFCADSLYPYFFVVFLLFFLLFIIKKGDVFDILFYISVTFFVGVPLISLLKWGSFNTFIGGDFREIFVERKTVNYSICYLILCIFGWWIGSIVKFKIKTIKINSLQPDFVVRSAIVWFFGSLFFMILISFLFDYNIAGRSTTLGNSGIYYYAFPIDYLACLISFAIGFDDASFLKYKRTLLILISGYVLYKLACGWKSPLLNIFLSFFFGYASRKKYKEIYKLILPLVILLLIYVFLLNPIANYVRGGDGSTSSNIYDINPFSNRLTEGTFFGVSLIENNLVRGVFSFGYLFFDFLERIVPGNQFNQKPLDFYIAQELLGQHDSVQSTFAPGILGMLAILDDALLCVLYGFSFRFLINFLILFVCKSNNILLKYCLLGTLPALIIYLCADGYYGGIEKMIIFSIIIYVFSYFAGQRKI</sequence>
<keyword evidence="1" id="KW-0472">Membrane</keyword>
<keyword evidence="1" id="KW-1133">Transmembrane helix</keyword>
<evidence type="ECO:0008006" key="4">
    <source>
        <dbReference type="Google" id="ProtNLM"/>
    </source>
</evidence>
<proteinExistence type="predicted"/>
<feature type="transmembrane region" description="Helical" evidence="1">
    <location>
        <begin position="62"/>
        <end position="83"/>
    </location>
</feature>
<dbReference type="Proteomes" id="UP001647436">
    <property type="component" value="Unassembled WGS sequence"/>
</dbReference>
<keyword evidence="1" id="KW-0812">Transmembrane</keyword>
<feature type="transmembrane region" description="Helical" evidence="1">
    <location>
        <begin position="12"/>
        <end position="31"/>
    </location>
</feature>
<comment type="caution">
    <text evidence="2">The sequence shown here is derived from an EMBL/GenBank/DDBJ whole genome shotgun (WGS) entry which is preliminary data.</text>
</comment>
<dbReference type="EMBL" id="JAANES010000002">
    <property type="protein sequence ID" value="MBS3019422.1"/>
    <property type="molecule type" value="Genomic_DNA"/>
</dbReference>
<name>A0ABS5LSF6_9BURK</name>
<evidence type="ECO:0000313" key="3">
    <source>
        <dbReference type="Proteomes" id="UP001647436"/>
    </source>
</evidence>
<feature type="transmembrane region" description="Helical" evidence="1">
    <location>
        <begin position="426"/>
        <end position="444"/>
    </location>
</feature>
<reference evidence="2 3" key="1">
    <citation type="submission" date="2020-03" db="EMBL/GenBank/DDBJ databases">
        <title>The role of nitrogen metabolism on polyethylene biodegradation.</title>
        <authorList>
            <person name="Peixoto J."/>
            <person name="Vizzotto C.S."/>
            <person name="Ramos A."/>
            <person name="Alves G."/>
            <person name="Steindorff A."/>
            <person name="Kruger R."/>
        </authorList>
    </citation>
    <scope>NUCLEOTIDE SEQUENCE [LARGE SCALE GENOMIC DNA]</scope>
    <source>
        <strain evidence="2 3">PE63</strain>
    </source>
</reference>
<keyword evidence="3" id="KW-1185">Reference proteome</keyword>
<feature type="transmembrane region" description="Helical" evidence="1">
    <location>
        <begin position="103"/>
        <end position="123"/>
    </location>
</feature>
<organism evidence="2 3">
    <name type="scientific">Comamonas brasiliensis</name>
    <dbReference type="NCBI Taxonomy" id="1812482"/>
    <lineage>
        <taxon>Bacteria</taxon>
        <taxon>Pseudomonadati</taxon>
        <taxon>Pseudomonadota</taxon>
        <taxon>Betaproteobacteria</taxon>
        <taxon>Burkholderiales</taxon>
        <taxon>Comamonadaceae</taxon>
        <taxon>Comamonas</taxon>
    </lineage>
</organism>